<name>A0A3G9G5M5_9CAUL</name>
<gene>
    <name evidence="1" type="ORF">EM6_0075</name>
</gene>
<sequence length="44" mass="5344">MLAYIAWKLGDLFKEVKSIRWMMNIDRNLNPRDGSELRSRNFEE</sequence>
<evidence type="ECO:0000313" key="2">
    <source>
        <dbReference type="Proteomes" id="UP000278756"/>
    </source>
</evidence>
<accession>A0A3G9G5M5</accession>
<proteinExistence type="predicted"/>
<protein>
    <submittedName>
        <fullName evidence="1">Uncharacterized protein</fullName>
    </submittedName>
</protein>
<reference evidence="2" key="1">
    <citation type="journal article" date="2017" name="Biotechnol. Biofuels">
        <title>Evaluation of environmental bacterial communities as a factor affecting the growth of duckweed Lemna minor.</title>
        <authorList>
            <person name="Ishizawa H."/>
            <person name="Kuroda M."/>
            <person name="Morikawa M."/>
            <person name="Ike M."/>
        </authorList>
    </citation>
    <scope>NUCLEOTIDE SEQUENCE [LARGE SCALE GENOMIC DNA]</scope>
    <source>
        <strain evidence="2">M6</strain>
    </source>
</reference>
<dbReference type="AlphaFoldDB" id="A0A3G9G5M5"/>
<evidence type="ECO:0000313" key="1">
    <source>
        <dbReference type="EMBL" id="BBF79509.1"/>
    </source>
</evidence>
<reference evidence="2" key="2">
    <citation type="journal article" date="2017" name="Plant Physiol. Biochem.">
        <title>Differential oxidative and antioxidative response of duckweed Lemna minor toward plant growth promoting/inhibiting bacteria.</title>
        <authorList>
            <person name="Ishizawa H."/>
            <person name="Kuroda M."/>
            <person name="Morikawa M."/>
            <person name="Ike M."/>
        </authorList>
    </citation>
    <scope>NUCLEOTIDE SEQUENCE [LARGE SCALE GENOMIC DNA]</scope>
    <source>
        <strain evidence="2">M6</strain>
    </source>
</reference>
<organism evidence="1 2">
    <name type="scientific">Asticcacaulis excentricus</name>
    <dbReference type="NCBI Taxonomy" id="78587"/>
    <lineage>
        <taxon>Bacteria</taxon>
        <taxon>Pseudomonadati</taxon>
        <taxon>Pseudomonadota</taxon>
        <taxon>Alphaproteobacteria</taxon>
        <taxon>Caulobacterales</taxon>
        <taxon>Caulobacteraceae</taxon>
        <taxon>Asticcacaulis</taxon>
    </lineage>
</organism>
<dbReference type="EMBL" id="AP018827">
    <property type="protein sequence ID" value="BBF79509.1"/>
    <property type="molecule type" value="Genomic_DNA"/>
</dbReference>
<dbReference type="Proteomes" id="UP000278756">
    <property type="component" value="Chromosome 1"/>
</dbReference>